<accession>A0A2R6NY26</accession>
<sequence>MNGIAAAQERLFTKRVLPGKYGKYHSFAGTHELWTLVPESALVTITGAGRYFKGSYVISFEMPVHEAADHHE</sequence>
<evidence type="ECO:0000313" key="1">
    <source>
        <dbReference type="EMBL" id="PSR79637.1"/>
    </source>
</evidence>
<keyword evidence="2" id="KW-1185">Reference proteome</keyword>
<organism evidence="1 2">
    <name type="scientific">Hermanssonia centrifuga</name>
    <dbReference type="NCBI Taxonomy" id="98765"/>
    <lineage>
        <taxon>Eukaryota</taxon>
        <taxon>Fungi</taxon>
        <taxon>Dikarya</taxon>
        <taxon>Basidiomycota</taxon>
        <taxon>Agaricomycotina</taxon>
        <taxon>Agaricomycetes</taxon>
        <taxon>Polyporales</taxon>
        <taxon>Meruliaceae</taxon>
        <taxon>Hermanssonia</taxon>
    </lineage>
</organism>
<name>A0A2R6NY26_9APHY</name>
<proteinExistence type="predicted"/>
<dbReference type="EMBL" id="MLYV02000690">
    <property type="protein sequence ID" value="PSR79637.1"/>
    <property type="molecule type" value="Genomic_DNA"/>
</dbReference>
<gene>
    <name evidence="1" type="ORF">PHLCEN_2v6938</name>
</gene>
<reference evidence="1 2" key="1">
    <citation type="submission" date="2018-02" db="EMBL/GenBank/DDBJ databases">
        <title>Genome sequence of the basidiomycete white-rot fungus Phlebia centrifuga.</title>
        <authorList>
            <person name="Granchi Z."/>
            <person name="Peng M."/>
            <person name="de Vries R.P."/>
            <person name="Hilden K."/>
            <person name="Makela M.R."/>
            <person name="Grigoriev I."/>
            <person name="Riley R."/>
        </authorList>
    </citation>
    <scope>NUCLEOTIDE SEQUENCE [LARGE SCALE GENOMIC DNA]</scope>
    <source>
        <strain evidence="1 2">FBCC195</strain>
    </source>
</reference>
<comment type="caution">
    <text evidence="1">The sequence shown here is derived from an EMBL/GenBank/DDBJ whole genome shotgun (WGS) entry which is preliminary data.</text>
</comment>
<protein>
    <submittedName>
        <fullName evidence="1">Uncharacterized protein</fullName>
    </submittedName>
</protein>
<dbReference type="Proteomes" id="UP000186601">
    <property type="component" value="Unassembled WGS sequence"/>
</dbReference>
<dbReference type="AlphaFoldDB" id="A0A2R6NY26"/>
<evidence type="ECO:0000313" key="2">
    <source>
        <dbReference type="Proteomes" id="UP000186601"/>
    </source>
</evidence>